<dbReference type="InterPro" id="IPR006047">
    <property type="entry name" value="GH13_cat_dom"/>
</dbReference>
<dbReference type="InterPro" id="IPR004193">
    <property type="entry name" value="Glyco_hydro_13_N"/>
</dbReference>
<dbReference type="PIRSF" id="PIRSF000463">
    <property type="entry name" value="GlgB"/>
    <property type="match status" value="1"/>
</dbReference>
<dbReference type="Gene3D" id="2.60.40.1180">
    <property type="entry name" value="Golgi alpha-mannosidase II"/>
    <property type="match status" value="1"/>
</dbReference>
<dbReference type="InterPro" id="IPR044143">
    <property type="entry name" value="GlgB_N_E_set_prok"/>
</dbReference>
<dbReference type="Gene3D" id="2.60.40.10">
    <property type="entry name" value="Immunoglobulins"/>
    <property type="match status" value="1"/>
</dbReference>
<dbReference type="Proteomes" id="UP000010420">
    <property type="component" value="Unassembled WGS sequence"/>
</dbReference>
<dbReference type="CDD" id="cd11322">
    <property type="entry name" value="AmyAc_Glg_BE"/>
    <property type="match status" value="1"/>
</dbReference>
<evidence type="ECO:0000313" key="15">
    <source>
        <dbReference type="Proteomes" id="UP000010420"/>
    </source>
</evidence>
<dbReference type="Pfam" id="PF02806">
    <property type="entry name" value="Alpha-amylase_C"/>
    <property type="match status" value="1"/>
</dbReference>
<dbReference type="NCBIfam" id="NF008967">
    <property type="entry name" value="PRK12313.1"/>
    <property type="match status" value="1"/>
</dbReference>
<evidence type="ECO:0000256" key="5">
    <source>
        <dbReference type="ARBA" id="ARBA00012541"/>
    </source>
</evidence>
<comment type="catalytic activity">
    <reaction evidence="1">
        <text>Transfers a segment of a (1-&gt;4)-alpha-D-glucan chain to a primary hydroxy group in a similar glucan chain.</text>
        <dbReference type="EC" id="2.4.1.18"/>
    </reaction>
</comment>
<keyword evidence="15" id="KW-1185">Reference proteome</keyword>
<feature type="active site" description="Nucleophile" evidence="12">
    <location>
        <position position="307"/>
    </location>
</feature>
<dbReference type="Pfam" id="PF00128">
    <property type="entry name" value="Alpha-amylase"/>
    <property type="match status" value="1"/>
</dbReference>
<evidence type="ECO:0000256" key="1">
    <source>
        <dbReference type="ARBA" id="ARBA00000826"/>
    </source>
</evidence>
<dbReference type="InterPro" id="IPR013780">
    <property type="entry name" value="Glyco_hydro_b"/>
</dbReference>
<evidence type="ECO:0000256" key="3">
    <source>
        <dbReference type="ARBA" id="ARBA00004964"/>
    </source>
</evidence>
<dbReference type="GO" id="GO:0004553">
    <property type="term" value="F:hydrolase activity, hydrolyzing O-glycosyl compounds"/>
    <property type="evidence" value="ECO:0007669"/>
    <property type="project" value="InterPro"/>
</dbReference>
<feature type="domain" description="Glycosyl hydrolase family 13 catalytic" evidence="13">
    <location>
        <begin position="151"/>
        <end position="500"/>
    </location>
</feature>
<comment type="function">
    <text evidence="2">Catalyzes the formation of the alpha-1,6-glucosidic linkages in glycogen by scission of a 1,4-alpha-linked oligosaccharide from growing alpha-1,4-glucan chains and the subsequent attachment of the oligosaccharide to the alpha-1,6 position.</text>
</comment>
<evidence type="ECO:0000313" key="14">
    <source>
        <dbReference type="EMBL" id="EKY25691.1"/>
    </source>
</evidence>
<comment type="pathway">
    <text evidence="3">Glycan biosynthesis; glycogen biosynthesis.</text>
</comment>
<dbReference type="HOGENOM" id="CLU_004245_4_0_9"/>
<dbReference type="GO" id="GO:0003844">
    <property type="term" value="F:1,4-alpha-glucan branching enzyme activity"/>
    <property type="evidence" value="ECO:0007669"/>
    <property type="project" value="UniProtKB-UniRule"/>
</dbReference>
<dbReference type="GO" id="GO:0005829">
    <property type="term" value="C:cytosol"/>
    <property type="evidence" value="ECO:0007669"/>
    <property type="project" value="TreeGrafter"/>
</dbReference>
<keyword evidence="6" id="KW-0321">Glycogen metabolism</keyword>
<dbReference type="EMBL" id="AMEZ01000065">
    <property type="protein sequence ID" value="EKY25691.1"/>
    <property type="molecule type" value="Genomic_DNA"/>
</dbReference>
<evidence type="ECO:0000256" key="4">
    <source>
        <dbReference type="ARBA" id="ARBA00009000"/>
    </source>
</evidence>
<keyword evidence="10" id="KW-0119">Carbohydrate metabolism</keyword>
<dbReference type="Pfam" id="PF02922">
    <property type="entry name" value="CBM_48"/>
    <property type="match status" value="1"/>
</dbReference>
<keyword evidence="8" id="KW-0808">Transferase</keyword>
<comment type="similarity">
    <text evidence="4">Belongs to the glycosyl hydrolase 13 family. GlgB subfamily.</text>
</comment>
<gene>
    <name evidence="14" type="ORF">HMPREF0216_02412</name>
</gene>
<dbReference type="InterPro" id="IPR006407">
    <property type="entry name" value="GlgB"/>
</dbReference>
<evidence type="ECO:0000259" key="13">
    <source>
        <dbReference type="SMART" id="SM00642"/>
    </source>
</evidence>
<dbReference type="SUPFAM" id="SSF81296">
    <property type="entry name" value="E set domains"/>
    <property type="match status" value="1"/>
</dbReference>
<dbReference type="PATRIC" id="fig|545697.3.peg.2375"/>
<dbReference type="Gene3D" id="3.20.20.80">
    <property type="entry name" value="Glycosidases"/>
    <property type="match status" value="1"/>
</dbReference>
<dbReference type="SUPFAM" id="SSF51445">
    <property type="entry name" value="(Trans)glycosidases"/>
    <property type="match status" value="1"/>
</dbReference>
<dbReference type="InterPro" id="IPR013783">
    <property type="entry name" value="Ig-like_fold"/>
</dbReference>
<dbReference type="EC" id="2.4.1.18" evidence="5 11"/>
<dbReference type="InterPro" id="IPR014756">
    <property type="entry name" value="Ig_E-set"/>
</dbReference>
<dbReference type="InterPro" id="IPR017853">
    <property type="entry name" value="GH"/>
</dbReference>
<organism evidence="14 15">
    <name type="scientific">Clostridium celatum DSM 1785</name>
    <dbReference type="NCBI Taxonomy" id="545697"/>
    <lineage>
        <taxon>Bacteria</taxon>
        <taxon>Bacillati</taxon>
        <taxon>Bacillota</taxon>
        <taxon>Clostridia</taxon>
        <taxon>Eubacteriales</taxon>
        <taxon>Clostridiaceae</taxon>
        <taxon>Clostridium</taxon>
    </lineage>
</organism>
<evidence type="ECO:0000256" key="10">
    <source>
        <dbReference type="ARBA" id="ARBA00023277"/>
    </source>
</evidence>
<evidence type="ECO:0000256" key="9">
    <source>
        <dbReference type="ARBA" id="ARBA00023056"/>
    </source>
</evidence>
<keyword evidence="7" id="KW-0328">Glycosyltransferase</keyword>
<dbReference type="CDD" id="cd02855">
    <property type="entry name" value="E_set_GBE_prok_N"/>
    <property type="match status" value="1"/>
</dbReference>
<sequence>MGDKITTFTIKGDNNMDMYGFYTGEVFDAYKYLGAHLEDDGVVFRTYAPHALKVELIGEFNQWDGSEMKRIEDDKFFECTVPNAKPGMLYKYRIYSKDGEYVDHCDPYGFGMELRPNTASIIRDLREYEFTDEEWIKNRSDCKDKPLNIYEVHLGSWKKKSDDTWYTYREIGEMLIPYVKEYGYNYIEIMPLSEHPCDESWGYQNTGFFSPTSRYGTATELKEFINKCHENNIGVIMDFVPVHFAVDGFALANYDGTSLYEYPHEDIAISQWGSKNFMHSKGEVRSFLQSVANYWLEEYHFDGLRMDAISNIIYWQGDSNRGENKEAVEFIKNLNSGLKRMHPNTILAAEDSTAYPNVTEKVEDGGLGFDYKWDMGWMNDTLEYFKLHPYDRKKSYHKLTFSMMYFYSEKFLMPFSHDEVVHGKGTIIQKMNGEYDDKFRQARALYMYMYAHPGKKLNFMGNEIAQFREWDEKREQDWDLLNYPIHQKFHKFMKELNHIYLNYPALYKMDYELEGFKWLDCHQEEKCIYAFERYCEGQKIVAIFNFSAEKYDNYEVEIDREGNIEVLFDSNMEQYGGDGNCSYRTLIEENTKYVEREDRNDHSLIIANSVKRLLSVDIKPFSAIYYVFK</sequence>
<dbReference type="SMART" id="SM00642">
    <property type="entry name" value="Aamy"/>
    <property type="match status" value="1"/>
</dbReference>
<dbReference type="GO" id="GO:0005978">
    <property type="term" value="P:glycogen biosynthetic process"/>
    <property type="evidence" value="ECO:0007669"/>
    <property type="project" value="UniProtKB-UniRule"/>
</dbReference>
<comment type="caution">
    <text evidence="14">The sequence shown here is derived from an EMBL/GenBank/DDBJ whole genome shotgun (WGS) entry which is preliminary data.</text>
</comment>
<protein>
    <recommendedName>
        <fullName evidence="5 11">1,4-alpha-glucan branching enzyme</fullName>
        <ecNumber evidence="5 11">2.4.1.18</ecNumber>
    </recommendedName>
</protein>
<dbReference type="GO" id="GO:0043169">
    <property type="term" value="F:cation binding"/>
    <property type="evidence" value="ECO:0007669"/>
    <property type="project" value="InterPro"/>
</dbReference>
<dbReference type="SUPFAM" id="SSF51011">
    <property type="entry name" value="Glycosyl hydrolase domain"/>
    <property type="match status" value="1"/>
</dbReference>
<evidence type="ECO:0000256" key="11">
    <source>
        <dbReference type="NCBIfam" id="TIGR01515"/>
    </source>
</evidence>
<evidence type="ECO:0000256" key="7">
    <source>
        <dbReference type="ARBA" id="ARBA00022676"/>
    </source>
</evidence>
<evidence type="ECO:0000256" key="6">
    <source>
        <dbReference type="ARBA" id="ARBA00022600"/>
    </source>
</evidence>
<dbReference type="STRING" id="545697.HMPREF0216_02412"/>
<dbReference type="eggNOG" id="COG0296">
    <property type="taxonomic scope" value="Bacteria"/>
</dbReference>
<dbReference type="AlphaFoldDB" id="L1QCJ5"/>
<keyword evidence="9" id="KW-0320">Glycogen biosynthesis</keyword>
<name>L1QCJ5_9CLOT</name>
<proteinExistence type="inferred from homology"/>
<dbReference type="PANTHER" id="PTHR43651:SF3">
    <property type="entry name" value="1,4-ALPHA-GLUCAN-BRANCHING ENZYME"/>
    <property type="match status" value="1"/>
</dbReference>
<reference evidence="14 15" key="1">
    <citation type="submission" date="2012-05" db="EMBL/GenBank/DDBJ databases">
        <authorList>
            <person name="Weinstock G."/>
            <person name="Sodergren E."/>
            <person name="Lobos E.A."/>
            <person name="Fulton L."/>
            <person name="Fulton R."/>
            <person name="Courtney L."/>
            <person name="Fronick C."/>
            <person name="O'Laughlin M."/>
            <person name="Godfrey J."/>
            <person name="Wilson R.M."/>
            <person name="Miner T."/>
            <person name="Farmer C."/>
            <person name="Delehaunty K."/>
            <person name="Cordes M."/>
            <person name="Minx P."/>
            <person name="Tomlinson C."/>
            <person name="Chen J."/>
            <person name="Wollam A."/>
            <person name="Pepin K.H."/>
            <person name="Bhonagiri V."/>
            <person name="Zhang X."/>
            <person name="Suruliraj S."/>
            <person name="Warren W."/>
            <person name="Mitreva M."/>
            <person name="Mardis E.R."/>
            <person name="Wilson R.K."/>
        </authorList>
    </citation>
    <scope>NUCLEOTIDE SEQUENCE [LARGE SCALE GENOMIC DNA]</scope>
    <source>
        <strain evidence="14 15">DSM 1785</strain>
    </source>
</reference>
<evidence type="ECO:0000256" key="12">
    <source>
        <dbReference type="PIRSR" id="PIRSR000463-1"/>
    </source>
</evidence>
<dbReference type="InterPro" id="IPR006048">
    <property type="entry name" value="A-amylase/branching_C"/>
</dbReference>
<dbReference type="PANTHER" id="PTHR43651">
    <property type="entry name" value="1,4-ALPHA-GLUCAN-BRANCHING ENZYME"/>
    <property type="match status" value="1"/>
</dbReference>
<feature type="active site" description="Proton donor" evidence="12">
    <location>
        <position position="350"/>
    </location>
</feature>
<dbReference type="UniPathway" id="UPA00164"/>
<evidence type="ECO:0000256" key="2">
    <source>
        <dbReference type="ARBA" id="ARBA00002953"/>
    </source>
</evidence>
<dbReference type="InterPro" id="IPR037439">
    <property type="entry name" value="Branching_enzy"/>
</dbReference>
<evidence type="ECO:0000256" key="8">
    <source>
        <dbReference type="ARBA" id="ARBA00022679"/>
    </source>
</evidence>
<accession>L1QCJ5</accession>
<dbReference type="NCBIfam" id="TIGR01515">
    <property type="entry name" value="branching_enzym"/>
    <property type="match status" value="1"/>
</dbReference>